<evidence type="ECO:0000313" key="8">
    <source>
        <dbReference type="RefSeq" id="XP_033581820.1"/>
    </source>
</evidence>
<dbReference type="GO" id="GO:0016020">
    <property type="term" value="C:membrane"/>
    <property type="evidence" value="ECO:0007669"/>
    <property type="project" value="UniProtKB-SubCell"/>
</dbReference>
<reference evidence="8" key="2">
    <citation type="submission" date="2020-04" db="EMBL/GenBank/DDBJ databases">
        <authorList>
            <consortium name="NCBI Genome Project"/>
        </authorList>
    </citation>
    <scope>NUCLEOTIDE SEQUENCE</scope>
    <source>
        <strain evidence="8">CBS 304.34</strain>
    </source>
</reference>
<keyword evidence="7" id="KW-1185">Reference proteome</keyword>
<name>A0A6A6Z114_9PEZI</name>
<dbReference type="GeneID" id="54465883"/>
<dbReference type="GO" id="GO:0022857">
    <property type="term" value="F:transmembrane transporter activity"/>
    <property type="evidence" value="ECO:0007669"/>
    <property type="project" value="InterPro"/>
</dbReference>
<accession>A0A6A6Z114</accession>
<feature type="transmembrane region" description="Helical" evidence="5">
    <location>
        <begin position="198"/>
        <end position="215"/>
    </location>
</feature>
<evidence type="ECO:0000256" key="2">
    <source>
        <dbReference type="ARBA" id="ARBA00022692"/>
    </source>
</evidence>
<reference evidence="8" key="3">
    <citation type="submission" date="2025-04" db="UniProtKB">
        <authorList>
            <consortium name="RefSeq"/>
        </authorList>
    </citation>
    <scope>IDENTIFICATION</scope>
    <source>
        <strain evidence="8">CBS 304.34</strain>
    </source>
</reference>
<evidence type="ECO:0000256" key="4">
    <source>
        <dbReference type="ARBA" id="ARBA00023136"/>
    </source>
</evidence>
<evidence type="ECO:0000313" key="7">
    <source>
        <dbReference type="Proteomes" id="UP000504636"/>
    </source>
</evidence>
<feature type="transmembrane region" description="Helical" evidence="5">
    <location>
        <begin position="349"/>
        <end position="368"/>
    </location>
</feature>
<feature type="transmembrane region" description="Helical" evidence="5">
    <location>
        <begin position="489"/>
        <end position="508"/>
    </location>
</feature>
<dbReference type="InterPro" id="IPR011701">
    <property type="entry name" value="MFS"/>
</dbReference>
<dbReference type="Gene3D" id="1.20.1250.20">
    <property type="entry name" value="MFS general substrate transporter like domains"/>
    <property type="match status" value="1"/>
</dbReference>
<organism evidence="6">
    <name type="scientific">Mytilinidion resinicola</name>
    <dbReference type="NCBI Taxonomy" id="574789"/>
    <lineage>
        <taxon>Eukaryota</taxon>
        <taxon>Fungi</taxon>
        <taxon>Dikarya</taxon>
        <taxon>Ascomycota</taxon>
        <taxon>Pezizomycotina</taxon>
        <taxon>Dothideomycetes</taxon>
        <taxon>Pleosporomycetidae</taxon>
        <taxon>Mytilinidiales</taxon>
        <taxon>Mytilinidiaceae</taxon>
        <taxon>Mytilinidion</taxon>
    </lineage>
</organism>
<comment type="subcellular location">
    <subcellularLocation>
        <location evidence="1">Membrane</location>
        <topology evidence="1">Multi-pass membrane protein</topology>
    </subcellularLocation>
</comment>
<feature type="transmembrane region" description="Helical" evidence="5">
    <location>
        <begin position="133"/>
        <end position="151"/>
    </location>
</feature>
<dbReference type="SUPFAM" id="SSF103473">
    <property type="entry name" value="MFS general substrate transporter"/>
    <property type="match status" value="1"/>
</dbReference>
<protein>
    <recommendedName>
        <fullName evidence="9">MFS general substrate transporter</fullName>
    </recommendedName>
</protein>
<evidence type="ECO:0000256" key="5">
    <source>
        <dbReference type="SAM" id="Phobius"/>
    </source>
</evidence>
<evidence type="ECO:0008006" key="9">
    <source>
        <dbReference type="Google" id="ProtNLM"/>
    </source>
</evidence>
<keyword evidence="2 5" id="KW-0812">Transmembrane</keyword>
<reference evidence="6 8" key="1">
    <citation type="journal article" date="2020" name="Stud. Mycol.">
        <title>101 Dothideomycetes genomes: a test case for predicting lifestyles and emergence of pathogens.</title>
        <authorList>
            <person name="Haridas S."/>
            <person name="Albert R."/>
            <person name="Binder M."/>
            <person name="Bloem J."/>
            <person name="Labutti K."/>
            <person name="Salamov A."/>
            <person name="Andreopoulos B."/>
            <person name="Baker S."/>
            <person name="Barry K."/>
            <person name="Bills G."/>
            <person name="Bluhm B."/>
            <person name="Cannon C."/>
            <person name="Castanera R."/>
            <person name="Culley D."/>
            <person name="Daum C."/>
            <person name="Ezra D."/>
            <person name="Gonzalez J."/>
            <person name="Henrissat B."/>
            <person name="Kuo A."/>
            <person name="Liang C."/>
            <person name="Lipzen A."/>
            <person name="Lutzoni F."/>
            <person name="Magnuson J."/>
            <person name="Mondo S."/>
            <person name="Nolan M."/>
            <person name="Ohm R."/>
            <person name="Pangilinan J."/>
            <person name="Park H.-J."/>
            <person name="Ramirez L."/>
            <person name="Alfaro M."/>
            <person name="Sun H."/>
            <person name="Tritt A."/>
            <person name="Yoshinaga Y."/>
            <person name="Zwiers L.-H."/>
            <person name="Turgeon B."/>
            <person name="Goodwin S."/>
            <person name="Spatafora J."/>
            <person name="Crous P."/>
            <person name="Grigoriev I."/>
        </authorList>
    </citation>
    <scope>NUCLEOTIDE SEQUENCE</scope>
    <source>
        <strain evidence="6 8">CBS 304.34</strain>
    </source>
</reference>
<dbReference type="Pfam" id="PF07690">
    <property type="entry name" value="MFS_1"/>
    <property type="match status" value="1"/>
</dbReference>
<dbReference type="PANTHER" id="PTHR23507">
    <property type="entry name" value="ZGC:174356"/>
    <property type="match status" value="1"/>
</dbReference>
<sequence>MVPGESAEEYDGLLERPLERSEVQEGVRKSGGSSQRAIWTLLLLLVFTHMANRLYDLPLNRVIEMRLCQDHYTQHDPNKLGPGGSVPEKLCKIDQVQQKLAWLQGIMEATTITCDFIVTIPFSFLAEKFGVRLVLWLNMATRLFMCSWVLIVGNFDHIFPTKAIIAGPFLSILGHECVFSSTVYALTATLTREYVQSASYFSYIGSATYVVSFLGPSLASVTMSQSLWLPFWIAIALLLLASLTIYFLPEKTQTPVKPPLVVDEDDAEAGPLLRNRPTSPGSYASALGTPKPFFVRIIYTVRALARLIIGRRNFQIILASYFLTNLASSDTRLLVQYISARYEWKFAQAGYLLSAKAVINIVLLTIVVPRVIRASMTNKSIHGSENRLNFLGVEFSILVSILGVLCIAMSFKIWILLASLMIYAVGSANSVFLYSLVKSPLIALQDETTHAQDFSIVMLTRSLGALVGAPLMTLLWVQAIRIGGAGLGLPYFISASLYLVAALVVSQLRL</sequence>
<gene>
    <name evidence="6 8" type="ORF">BDZ99DRAFT_515625</name>
</gene>
<feature type="transmembrane region" description="Helical" evidence="5">
    <location>
        <begin position="456"/>
        <end position="477"/>
    </location>
</feature>
<feature type="transmembrane region" description="Helical" evidence="5">
    <location>
        <begin position="163"/>
        <end position="186"/>
    </location>
</feature>
<evidence type="ECO:0000256" key="3">
    <source>
        <dbReference type="ARBA" id="ARBA00022989"/>
    </source>
</evidence>
<dbReference type="RefSeq" id="XP_033581820.1">
    <property type="nucleotide sequence ID" value="XM_033724990.1"/>
</dbReference>
<keyword evidence="4 5" id="KW-0472">Membrane</keyword>
<evidence type="ECO:0000256" key="1">
    <source>
        <dbReference type="ARBA" id="ARBA00004141"/>
    </source>
</evidence>
<dbReference type="InterPro" id="IPR036259">
    <property type="entry name" value="MFS_trans_sf"/>
</dbReference>
<dbReference type="AlphaFoldDB" id="A0A6A6Z114"/>
<dbReference type="OrthoDB" id="194139at2759"/>
<dbReference type="EMBL" id="MU003694">
    <property type="protein sequence ID" value="KAF2814856.1"/>
    <property type="molecule type" value="Genomic_DNA"/>
</dbReference>
<evidence type="ECO:0000313" key="6">
    <source>
        <dbReference type="EMBL" id="KAF2814856.1"/>
    </source>
</evidence>
<dbReference type="PANTHER" id="PTHR23507:SF8">
    <property type="entry name" value="MFS GENERAL SUBSTRATE TRANSPORTER"/>
    <property type="match status" value="1"/>
</dbReference>
<feature type="transmembrane region" description="Helical" evidence="5">
    <location>
        <begin position="414"/>
        <end position="436"/>
    </location>
</feature>
<dbReference type="Proteomes" id="UP000504636">
    <property type="component" value="Unplaced"/>
</dbReference>
<proteinExistence type="predicted"/>
<keyword evidence="3 5" id="KW-1133">Transmembrane helix</keyword>
<feature type="transmembrane region" description="Helical" evidence="5">
    <location>
        <begin position="388"/>
        <end position="407"/>
    </location>
</feature>
<feature type="transmembrane region" description="Helical" evidence="5">
    <location>
        <begin position="227"/>
        <end position="248"/>
    </location>
</feature>